<feature type="coiled-coil region" evidence="1">
    <location>
        <begin position="147"/>
        <end position="174"/>
    </location>
</feature>
<feature type="compositionally biased region" description="Pro residues" evidence="2">
    <location>
        <begin position="248"/>
        <end position="264"/>
    </location>
</feature>
<dbReference type="Proteomes" id="UP001500220">
    <property type="component" value="Unassembled WGS sequence"/>
</dbReference>
<dbReference type="Gene3D" id="1.20.1260.20">
    <property type="entry name" value="PPE superfamily"/>
    <property type="match status" value="1"/>
</dbReference>
<reference evidence="3 4" key="1">
    <citation type="journal article" date="2019" name="Int. J. Syst. Evol. Microbiol.">
        <title>The Global Catalogue of Microorganisms (GCM) 10K type strain sequencing project: providing services to taxonomists for standard genome sequencing and annotation.</title>
        <authorList>
            <consortium name="The Broad Institute Genomics Platform"/>
            <consortium name="The Broad Institute Genome Sequencing Center for Infectious Disease"/>
            <person name="Wu L."/>
            <person name="Ma J."/>
        </authorList>
    </citation>
    <scope>NUCLEOTIDE SEQUENCE [LARGE SCALE GENOMIC DNA]</scope>
    <source>
        <strain evidence="3 4">JCM 10664</strain>
    </source>
</reference>
<feature type="region of interest" description="Disordered" evidence="2">
    <location>
        <begin position="185"/>
        <end position="430"/>
    </location>
</feature>
<evidence type="ECO:0000256" key="1">
    <source>
        <dbReference type="SAM" id="Coils"/>
    </source>
</evidence>
<feature type="compositionally biased region" description="Low complexity" evidence="2">
    <location>
        <begin position="201"/>
        <end position="231"/>
    </location>
</feature>
<feature type="compositionally biased region" description="Gly residues" evidence="2">
    <location>
        <begin position="371"/>
        <end position="386"/>
    </location>
</feature>
<sequence length="430" mass="44132">MTDFVCYASSAREYRKQMGGSGDATALPAPTDQGIAKWENVGKAFDQMVTDIEDALRAAEAAHEGRAADAANASIAQIKPFAEEAANTSRGVKAALQEQASYQREAFDALPAEGDTLPSGQEAILDPPQKGWVEEWGLDSNPITGWMSDYEERQQAYIDTNQQANQAMERYRAQTEGVIARLPEFKPADQTPPPPPPQPQQPTSTTSGYPSSSSHSSSSSSSSGLSTSVTPAGTSSAWAATPNHTPTYTPPSPPPAPATAPAPSTPSWAAPGMLPPGVVRGPDGTLYRQNPQTGAWERQNPYNGRWAPSPNGGPGGARGGAAVPGMRGGVGGMGRGMGPGPQLGAGGRAGVGGLTGGPGAGGSATAASAGARGGAAGAMGGAGAAGRGQQKQEDQEHERPSWLVEDEDVFTNDMQRVAPPVFGDTSAEER</sequence>
<accession>A0ABN1CIE8</accession>
<feature type="compositionally biased region" description="Pro residues" evidence="2">
    <location>
        <begin position="190"/>
        <end position="200"/>
    </location>
</feature>
<name>A0ABN1CIE8_9PSEU</name>
<feature type="compositionally biased region" description="Basic and acidic residues" evidence="2">
    <location>
        <begin position="390"/>
        <end position="400"/>
    </location>
</feature>
<comment type="caution">
    <text evidence="3">The sequence shown here is derived from an EMBL/GenBank/DDBJ whole genome shotgun (WGS) entry which is preliminary data.</text>
</comment>
<organism evidence="3 4">
    <name type="scientific">Saccharopolyspora thermophila</name>
    <dbReference type="NCBI Taxonomy" id="89367"/>
    <lineage>
        <taxon>Bacteria</taxon>
        <taxon>Bacillati</taxon>
        <taxon>Actinomycetota</taxon>
        <taxon>Actinomycetes</taxon>
        <taxon>Pseudonocardiales</taxon>
        <taxon>Pseudonocardiaceae</taxon>
        <taxon>Saccharopolyspora</taxon>
    </lineage>
</organism>
<keyword evidence="4" id="KW-1185">Reference proteome</keyword>
<dbReference type="EMBL" id="BAAAHC010000009">
    <property type="protein sequence ID" value="GAA0519798.1"/>
    <property type="molecule type" value="Genomic_DNA"/>
</dbReference>
<dbReference type="InterPro" id="IPR038332">
    <property type="entry name" value="PPE_sf"/>
</dbReference>
<evidence type="ECO:0008006" key="5">
    <source>
        <dbReference type="Google" id="ProtNLM"/>
    </source>
</evidence>
<dbReference type="RefSeq" id="WP_346072932.1">
    <property type="nucleotide sequence ID" value="NZ_BAAAHC010000009.1"/>
</dbReference>
<keyword evidence="1" id="KW-0175">Coiled coil</keyword>
<gene>
    <name evidence="3" type="ORF">GCM10009545_22220</name>
</gene>
<proteinExistence type="predicted"/>
<evidence type="ECO:0000313" key="3">
    <source>
        <dbReference type="EMBL" id="GAA0519798.1"/>
    </source>
</evidence>
<evidence type="ECO:0000313" key="4">
    <source>
        <dbReference type="Proteomes" id="UP001500220"/>
    </source>
</evidence>
<protein>
    <recommendedName>
        <fullName evidence="5">PPE family protein</fullName>
    </recommendedName>
</protein>
<evidence type="ECO:0000256" key="2">
    <source>
        <dbReference type="SAM" id="MobiDB-lite"/>
    </source>
</evidence>
<feature type="compositionally biased region" description="Gly residues" evidence="2">
    <location>
        <begin position="326"/>
        <end position="362"/>
    </location>
</feature>